<dbReference type="GeneID" id="40306778"/>
<feature type="region of interest" description="Disordered" evidence="1">
    <location>
        <begin position="380"/>
        <end position="403"/>
    </location>
</feature>
<gene>
    <name evidence="2" type="ORF">BESB_017170</name>
</gene>
<evidence type="ECO:0000256" key="1">
    <source>
        <dbReference type="SAM" id="MobiDB-lite"/>
    </source>
</evidence>
<dbReference type="KEGG" id="bbes:BESB_017170"/>
<keyword evidence="3" id="KW-1185">Reference proteome</keyword>
<dbReference type="VEuPathDB" id="ToxoDB:BESB_017170"/>
<evidence type="ECO:0000313" key="2">
    <source>
        <dbReference type="EMBL" id="PFH32399.1"/>
    </source>
</evidence>
<dbReference type="Proteomes" id="UP000224006">
    <property type="component" value="Chromosome X"/>
</dbReference>
<organism evidence="2 3">
    <name type="scientific">Besnoitia besnoiti</name>
    <name type="common">Apicomplexan protozoan</name>
    <dbReference type="NCBI Taxonomy" id="94643"/>
    <lineage>
        <taxon>Eukaryota</taxon>
        <taxon>Sar</taxon>
        <taxon>Alveolata</taxon>
        <taxon>Apicomplexa</taxon>
        <taxon>Conoidasida</taxon>
        <taxon>Coccidia</taxon>
        <taxon>Eucoccidiorida</taxon>
        <taxon>Eimeriorina</taxon>
        <taxon>Sarcocystidae</taxon>
        <taxon>Besnoitia</taxon>
    </lineage>
</organism>
<dbReference type="OrthoDB" id="10686332at2759"/>
<sequence length="403" mass="43582">MRSPLYTRPITCLDLPTSVTMKEQVKKKPKGRGKVGLASACRLAEASRATRPVVCHPWASPARQRQKKRKRSTSPEGTQAASSFADFRAFSSGSAPSAASESAPTGSPASGPDASPLLCTTIRKSLSRLCGDSCSVRIFRFRPPLGPPSARFLLSQQRRLLRRMLHIHATPPCNAAQLSRAAACGSSRESATENKSLATKGITQRATRGGLAAVNAPDAPLPKSSSAATPSPSSCGSLCRWCDTTRFSCPPMLHLPCWKSAFRVEEGDSECEEETHSQTLDPDGMQSPTQEGRRAGAGEASAESRFRDRISGDHALAPPDLFSSFQSRHVLYVHPQVVLKENPETGCSLFLRGDVQHGTLLMAARSLVCSWVSDAKELKRKGKSRPEIDMRRLPQVVPEEAPR</sequence>
<comment type="caution">
    <text evidence="2">The sequence shown here is derived from an EMBL/GenBank/DDBJ whole genome shotgun (WGS) entry which is preliminary data.</text>
</comment>
<evidence type="ECO:0000313" key="3">
    <source>
        <dbReference type="Proteomes" id="UP000224006"/>
    </source>
</evidence>
<feature type="region of interest" description="Disordered" evidence="1">
    <location>
        <begin position="208"/>
        <end position="235"/>
    </location>
</feature>
<protein>
    <submittedName>
        <fullName evidence="2">Uncharacterized protein</fullName>
    </submittedName>
</protein>
<feature type="region of interest" description="Disordered" evidence="1">
    <location>
        <begin position="55"/>
        <end position="80"/>
    </location>
</feature>
<proteinExistence type="predicted"/>
<dbReference type="AlphaFoldDB" id="A0A2A9M385"/>
<accession>A0A2A9M385</accession>
<reference evidence="2 3" key="1">
    <citation type="submission" date="2017-09" db="EMBL/GenBank/DDBJ databases">
        <title>Genome sequencing of Besnoitia besnoiti strain Bb-Ger1.</title>
        <authorList>
            <person name="Schares G."/>
            <person name="Venepally P."/>
            <person name="Lorenzi H.A."/>
        </authorList>
    </citation>
    <scope>NUCLEOTIDE SEQUENCE [LARGE SCALE GENOMIC DNA]</scope>
    <source>
        <strain evidence="2 3">Bb-Ger1</strain>
    </source>
</reference>
<feature type="compositionally biased region" description="Basic and acidic residues" evidence="1">
    <location>
        <begin position="291"/>
        <end position="307"/>
    </location>
</feature>
<dbReference type="RefSeq" id="XP_029216408.1">
    <property type="nucleotide sequence ID" value="XM_029360432.1"/>
</dbReference>
<feature type="compositionally biased region" description="Low complexity" evidence="1">
    <location>
        <begin position="221"/>
        <end position="235"/>
    </location>
</feature>
<feature type="region of interest" description="Disordered" evidence="1">
    <location>
        <begin position="92"/>
        <end position="115"/>
    </location>
</feature>
<name>A0A2A9M385_BESBE</name>
<dbReference type="EMBL" id="NWUJ01000011">
    <property type="protein sequence ID" value="PFH32399.1"/>
    <property type="molecule type" value="Genomic_DNA"/>
</dbReference>
<feature type="region of interest" description="Disordered" evidence="1">
    <location>
        <begin position="269"/>
        <end position="307"/>
    </location>
</feature>